<protein>
    <submittedName>
        <fullName evidence="2">Uncharacterized protein</fullName>
    </submittedName>
</protein>
<gene>
    <name evidence="2" type="ORF">BKK52_11325</name>
</gene>
<evidence type="ECO:0000256" key="1">
    <source>
        <dbReference type="SAM" id="MobiDB-lite"/>
    </source>
</evidence>
<dbReference type="EMBL" id="MLHL01000071">
    <property type="protein sequence ID" value="OOF46512.1"/>
    <property type="molecule type" value="Genomic_DNA"/>
</dbReference>
<name>A0A1V3IWP6_9PAST</name>
<feature type="region of interest" description="Disordered" evidence="1">
    <location>
        <begin position="39"/>
        <end position="60"/>
    </location>
</feature>
<reference evidence="2 3" key="1">
    <citation type="submission" date="2016-10" db="EMBL/GenBank/DDBJ databases">
        <title>Rodentibacter gen. nov. and new species.</title>
        <authorList>
            <person name="Christensen H."/>
        </authorList>
    </citation>
    <scope>NUCLEOTIDE SEQUENCE [LARGE SCALE GENOMIC DNA]</scope>
    <source>
        <strain evidence="2 3">H1987082031</strain>
    </source>
</reference>
<dbReference type="AlphaFoldDB" id="A0A1V3IWP6"/>
<keyword evidence="3" id="KW-1185">Reference proteome</keyword>
<evidence type="ECO:0000313" key="2">
    <source>
        <dbReference type="EMBL" id="OOF46512.1"/>
    </source>
</evidence>
<comment type="caution">
    <text evidence="2">The sequence shown here is derived from an EMBL/GenBank/DDBJ whole genome shotgun (WGS) entry which is preliminary data.</text>
</comment>
<proteinExistence type="predicted"/>
<sequence>MAKLDLTEKKMSFIKKANNGNIKPHNHVESIEKTKISKVEDFKPAKRGRPRKGEEKNPADRVQITLSVAPEQAEFFNELVEKTGERLGDLVWKSLLFAKFKPLSAEFLFEYSTLVYNKKNGIRVQFQRVLDSHSSLKTLSETYKDMGYKIKLKGVVLLYLLNYMKNYLGEDISKYQAFAN</sequence>
<accession>A0A1V3IWP6</accession>
<evidence type="ECO:0000313" key="3">
    <source>
        <dbReference type="Proteomes" id="UP000189161"/>
    </source>
</evidence>
<dbReference type="RefSeq" id="WP_077478735.1">
    <property type="nucleotide sequence ID" value="NZ_MLHL01000071.1"/>
</dbReference>
<organism evidence="2 3">
    <name type="scientific">Rodentibacter trehalosifermentans</name>
    <dbReference type="NCBI Taxonomy" id="1908263"/>
    <lineage>
        <taxon>Bacteria</taxon>
        <taxon>Pseudomonadati</taxon>
        <taxon>Pseudomonadota</taxon>
        <taxon>Gammaproteobacteria</taxon>
        <taxon>Pasteurellales</taxon>
        <taxon>Pasteurellaceae</taxon>
        <taxon>Rodentibacter</taxon>
    </lineage>
</organism>
<dbReference type="Proteomes" id="UP000189161">
    <property type="component" value="Unassembled WGS sequence"/>
</dbReference>